<keyword evidence="4 8" id="KW-0249">Electron transport</keyword>
<dbReference type="PANTHER" id="PTHR36923:SF3">
    <property type="entry name" value="FERREDOXIN"/>
    <property type="match status" value="1"/>
</dbReference>
<dbReference type="InterPro" id="IPR051269">
    <property type="entry name" value="Fe-S_cluster_ET"/>
</dbReference>
<keyword evidence="6 8" id="KW-0411">Iron-sulfur</keyword>
<dbReference type="PANTHER" id="PTHR36923">
    <property type="entry name" value="FERREDOXIN"/>
    <property type="match status" value="1"/>
</dbReference>
<evidence type="ECO:0000256" key="5">
    <source>
        <dbReference type="ARBA" id="ARBA00023004"/>
    </source>
</evidence>
<comment type="caution">
    <text evidence="9">The sequence shown here is derived from an EMBL/GenBank/DDBJ whole genome shotgun (WGS) entry which is preliminary data.</text>
</comment>
<proteinExistence type="predicted"/>
<accession>A0ABV2Z102</accession>
<keyword evidence="2 8" id="KW-0813">Transport</keyword>
<evidence type="ECO:0000256" key="3">
    <source>
        <dbReference type="ARBA" id="ARBA00022723"/>
    </source>
</evidence>
<dbReference type="Proteomes" id="UP001550853">
    <property type="component" value="Unassembled WGS sequence"/>
</dbReference>
<evidence type="ECO:0000256" key="2">
    <source>
        <dbReference type="ARBA" id="ARBA00022448"/>
    </source>
</evidence>
<evidence type="ECO:0000256" key="4">
    <source>
        <dbReference type="ARBA" id="ARBA00022982"/>
    </source>
</evidence>
<evidence type="ECO:0000256" key="6">
    <source>
        <dbReference type="ARBA" id="ARBA00023014"/>
    </source>
</evidence>
<sequence length="72" mass="7734">MSRQVEVDPLRCIGSGICAGTAPDLFVLDGPRSRPVHDEIEGDDELVLDAADMCPAMAITVRENGRVIAPRD</sequence>
<evidence type="ECO:0000256" key="8">
    <source>
        <dbReference type="RuleBase" id="RU368020"/>
    </source>
</evidence>
<keyword evidence="7" id="KW-0003">3Fe-4S</keyword>
<keyword evidence="3 8" id="KW-0479">Metal-binding</keyword>
<dbReference type="Gene3D" id="3.30.70.20">
    <property type="match status" value="1"/>
</dbReference>
<organism evidence="9 10">
    <name type="scientific">Streptomyces catenulae</name>
    <dbReference type="NCBI Taxonomy" id="66875"/>
    <lineage>
        <taxon>Bacteria</taxon>
        <taxon>Bacillati</taxon>
        <taxon>Actinomycetota</taxon>
        <taxon>Actinomycetes</taxon>
        <taxon>Kitasatosporales</taxon>
        <taxon>Streptomycetaceae</taxon>
        <taxon>Streptomyces</taxon>
    </lineage>
</organism>
<dbReference type="RefSeq" id="WP_030289144.1">
    <property type="nucleotide sequence ID" value="NZ_JBEZVI010000012.1"/>
</dbReference>
<reference evidence="9 10" key="1">
    <citation type="submission" date="2024-06" db="EMBL/GenBank/DDBJ databases">
        <title>The Natural Products Discovery Center: Release of the First 8490 Sequenced Strains for Exploring Actinobacteria Biosynthetic Diversity.</title>
        <authorList>
            <person name="Kalkreuter E."/>
            <person name="Kautsar S.A."/>
            <person name="Yang D."/>
            <person name="Bader C.D."/>
            <person name="Teijaro C.N."/>
            <person name="Fluegel L."/>
            <person name="Davis C.M."/>
            <person name="Simpson J.R."/>
            <person name="Lauterbach L."/>
            <person name="Steele A.D."/>
            <person name="Gui C."/>
            <person name="Meng S."/>
            <person name="Li G."/>
            <person name="Viehrig K."/>
            <person name="Ye F."/>
            <person name="Su P."/>
            <person name="Kiefer A.F."/>
            <person name="Nichols A."/>
            <person name="Cepeda A.J."/>
            <person name="Yan W."/>
            <person name="Fan B."/>
            <person name="Jiang Y."/>
            <person name="Adhikari A."/>
            <person name="Zheng C.-J."/>
            <person name="Schuster L."/>
            <person name="Cowan T.M."/>
            <person name="Smanski M.J."/>
            <person name="Chevrette M.G."/>
            <person name="De Carvalho L.P.S."/>
            <person name="Shen B."/>
        </authorList>
    </citation>
    <scope>NUCLEOTIDE SEQUENCE [LARGE SCALE GENOMIC DNA]</scope>
    <source>
        <strain evidence="9 10">NPDC033039</strain>
    </source>
</reference>
<dbReference type="EMBL" id="JBEZVI010000012">
    <property type="protein sequence ID" value="MEU3711674.1"/>
    <property type="molecule type" value="Genomic_DNA"/>
</dbReference>
<dbReference type="PRINTS" id="PR00352">
    <property type="entry name" value="3FE4SFRDOXIN"/>
</dbReference>
<keyword evidence="5 8" id="KW-0408">Iron</keyword>
<evidence type="ECO:0000313" key="10">
    <source>
        <dbReference type="Proteomes" id="UP001550853"/>
    </source>
</evidence>
<evidence type="ECO:0000313" key="9">
    <source>
        <dbReference type="EMBL" id="MEU3711674.1"/>
    </source>
</evidence>
<comment type="function">
    <text evidence="8">Ferredoxins are iron-sulfur proteins that transfer electrons in a wide variety of metabolic reactions.</text>
</comment>
<evidence type="ECO:0000256" key="7">
    <source>
        <dbReference type="ARBA" id="ARBA00023291"/>
    </source>
</evidence>
<dbReference type="InterPro" id="IPR001080">
    <property type="entry name" value="3Fe4S_ferredoxin"/>
</dbReference>
<dbReference type="SUPFAM" id="SSF54862">
    <property type="entry name" value="4Fe-4S ferredoxins"/>
    <property type="match status" value="1"/>
</dbReference>
<dbReference type="Pfam" id="PF13370">
    <property type="entry name" value="Fer4_13"/>
    <property type="match status" value="1"/>
</dbReference>
<comment type="cofactor">
    <cofactor evidence="1">
        <name>[3Fe-4S] cluster</name>
        <dbReference type="ChEBI" id="CHEBI:21137"/>
    </cofactor>
</comment>
<gene>
    <name evidence="9" type="ORF">AB0E61_16445</name>
</gene>
<name>A0ABV2Z102_9ACTN</name>
<evidence type="ECO:0000256" key="1">
    <source>
        <dbReference type="ARBA" id="ARBA00001927"/>
    </source>
</evidence>
<protein>
    <recommendedName>
        <fullName evidence="8">Ferredoxin</fullName>
    </recommendedName>
</protein>
<keyword evidence="10" id="KW-1185">Reference proteome</keyword>